<proteinExistence type="predicted"/>
<feature type="domain" description="FRG" evidence="1">
    <location>
        <begin position="22"/>
        <end position="120"/>
    </location>
</feature>
<dbReference type="SMART" id="SM00901">
    <property type="entry name" value="FRG"/>
    <property type="match status" value="1"/>
</dbReference>
<evidence type="ECO:0000313" key="3">
    <source>
        <dbReference type="Proteomes" id="UP000256388"/>
    </source>
</evidence>
<dbReference type="AlphaFoldDB" id="A0A3E0AAD3"/>
<protein>
    <submittedName>
        <fullName evidence="2">FRG domain-containing protein</fullName>
    </submittedName>
</protein>
<dbReference type="OrthoDB" id="9816036at2"/>
<dbReference type="Pfam" id="PF08867">
    <property type="entry name" value="FRG"/>
    <property type="match status" value="1"/>
</dbReference>
<dbReference type="InterPro" id="IPR014966">
    <property type="entry name" value="FRG-dom"/>
</dbReference>
<name>A0A3E0AAD3_9CHLR</name>
<dbReference type="Proteomes" id="UP000256388">
    <property type="component" value="Unassembled WGS sequence"/>
</dbReference>
<dbReference type="RefSeq" id="WP_116225117.1">
    <property type="nucleotide sequence ID" value="NZ_AP018437.1"/>
</dbReference>
<keyword evidence="3" id="KW-1185">Reference proteome</keyword>
<evidence type="ECO:0000259" key="1">
    <source>
        <dbReference type="SMART" id="SM00901"/>
    </source>
</evidence>
<sequence length="246" mass="28577">MIEIITDIKDLIQFVLEIRKEFRGEIWWRGQGNINWKLQPSISRTGNNCISESNLNVRFMARAPSRCLNVPNQEDFLNWLFLMRHHGLPTRLLDWTESPLIACFFAVEQQDCNNFDGSISVLNPYLLDKSQFGAEVVFSPISKIANRFAIPAFDASVDDYEKIYSVYPNEINPRMLNQMSVFTIHGNGIALEDLPDKDNYLRRIRIKKESKAKIYEQIDLLGIRESNLFPDLDRLSSYLKKIVKVN</sequence>
<organism evidence="2 3">
    <name type="scientific">Pelolinea submarina</name>
    <dbReference type="NCBI Taxonomy" id="913107"/>
    <lineage>
        <taxon>Bacteria</taxon>
        <taxon>Bacillati</taxon>
        <taxon>Chloroflexota</taxon>
        <taxon>Anaerolineae</taxon>
        <taxon>Anaerolineales</taxon>
        <taxon>Anaerolineaceae</taxon>
        <taxon>Pelolinea</taxon>
    </lineage>
</organism>
<accession>A0A3E0AAD3</accession>
<dbReference type="EMBL" id="QUMS01000002">
    <property type="protein sequence ID" value="REG08462.1"/>
    <property type="molecule type" value="Genomic_DNA"/>
</dbReference>
<comment type="caution">
    <text evidence="2">The sequence shown here is derived from an EMBL/GenBank/DDBJ whole genome shotgun (WGS) entry which is preliminary data.</text>
</comment>
<reference evidence="2 3" key="1">
    <citation type="submission" date="2018-08" db="EMBL/GenBank/DDBJ databases">
        <title>Genomic Encyclopedia of Type Strains, Phase IV (KMG-IV): sequencing the most valuable type-strain genomes for metagenomic binning, comparative biology and taxonomic classification.</title>
        <authorList>
            <person name="Goeker M."/>
        </authorList>
    </citation>
    <scope>NUCLEOTIDE SEQUENCE [LARGE SCALE GENOMIC DNA]</scope>
    <source>
        <strain evidence="2 3">DSM 23923</strain>
    </source>
</reference>
<evidence type="ECO:0000313" key="2">
    <source>
        <dbReference type="EMBL" id="REG08462.1"/>
    </source>
</evidence>
<gene>
    <name evidence="2" type="ORF">DFR64_1829</name>
</gene>